<feature type="compositionally biased region" description="Polar residues" evidence="1">
    <location>
        <begin position="585"/>
        <end position="594"/>
    </location>
</feature>
<dbReference type="OrthoDB" id="447103at2759"/>
<dbReference type="AlphaFoldDB" id="A0A1A0H7I9"/>
<feature type="compositionally biased region" description="Low complexity" evidence="1">
    <location>
        <begin position="691"/>
        <end position="715"/>
    </location>
</feature>
<dbReference type="InterPro" id="IPR011989">
    <property type="entry name" value="ARM-like"/>
</dbReference>
<evidence type="ECO:0000313" key="3">
    <source>
        <dbReference type="EMBL" id="OBA19945.1"/>
    </source>
</evidence>
<sequence>MDFLSSALSLISTKSIPYTFKEKIVDPALSCYPEKCSVWTVYNGINPKNECPVSIFEFSLKDPANSNYTKLAINCYRKLKLIKFPGVLGIVDFIENESFLYIITERITPLTKYLQEHGEKISKDARIYGIYNVSVALSLINTLAHCVHGRLDLASSVYVNAQGDWKLFGFELLTNLRSDPDQPIYRLAHHLPNFDENLPPEVIERGAEAIRESPLKFDSYKLGVFITALFSAEIPDCGNIPRSLSTAVHKLLAPNKKRIDVESFASETSNYFKSNRLVKFAQLLEEITFQDQSSKLAFFRDDIAEYIEGDLPPGFLDYKVLPEIIQQYKFVISQKPTVNSTPEEHASRQETNSVLLNHILKLSSSIPDDAFSKNIKPIIFTAFALSDRAIRLLLLKHLPEFRRRLTDTEVQTKVFHNLLTGLQDTNFLIRETTLTSITSIIDKVSVKQVNQDLLKILAKLQMDPKPSIRTNTLILIINISNKIYSTSRNSVVITALAKSLRDSFTPCKLAALSGFERLIESFSLEEICSKILGHLAIALMDPKSFKIRQESKRIFELYLNSVEIHAASLPQNEEDEDAEEKEFYKNSSGASENTEAAVPEPQSSLSIGWSVVNRLVTSRPTHVNGTLNKVINTSTPEIDTVSSPQRQNTEWEEALDYDYQWENDGVEDELSPVAAAPKSSVPALLLSSRIKASHSTSPKASSSSSRLTLSSNKKSPGSTLKLDLDIDAEEDTWGDDW</sequence>
<dbReference type="Gene3D" id="1.10.510.10">
    <property type="entry name" value="Transferase(Phosphotransferase) domain 1"/>
    <property type="match status" value="1"/>
</dbReference>
<gene>
    <name evidence="3" type="ORF">METBIDRAFT_44684</name>
</gene>
<dbReference type="Gene3D" id="1.25.10.10">
    <property type="entry name" value="Leucine-rich Repeat Variant"/>
    <property type="match status" value="1"/>
</dbReference>
<dbReference type="RefSeq" id="XP_018710470.1">
    <property type="nucleotide sequence ID" value="XM_018857828.1"/>
</dbReference>
<dbReference type="PANTHER" id="PTHR12984">
    <property type="entry name" value="SCY1-RELATED S/T PROTEIN KINASE-LIKE"/>
    <property type="match status" value="1"/>
</dbReference>
<dbReference type="GeneID" id="30030804"/>
<dbReference type="InterPro" id="IPR016024">
    <property type="entry name" value="ARM-type_fold"/>
</dbReference>
<feature type="domain" description="Protein kinase" evidence="2">
    <location>
        <begin position="1"/>
        <end position="331"/>
    </location>
</feature>
<dbReference type="Pfam" id="PF12717">
    <property type="entry name" value="Cnd1"/>
    <property type="match status" value="1"/>
</dbReference>
<evidence type="ECO:0000313" key="4">
    <source>
        <dbReference type="Proteomes" id="UP000092555"/>
    </source>
</evidence>
<dbReference type="InterPro" id="IPR000719">
    <property type="entry name" value="Prot_kinase_dom"/>
</dbReference>
<dbReference type="GO" id="GO:0005524">
    <property type="term" value="F:ATP binding"/>
    <property type="evidence" value="ECO:0007669"/>
    <property type="project" value="InterPro"/>
</dbReference>
<dbReference type="InterPro" id="IPR011009">
    <property type="entry name" value="Kinase-like_dom_sf"/>
</dbReference>
<proteinExistence type="predicted"/>
<evidence type="ECO:0000256" key="1">
    <source>
        <dbReference type="SAM" id="MobiDB-lite"/>
    </source>
</evidence>
<evidence type="ECO:0000259" key="2">
    <source>
        <dbReference type="PROSITE" id="PS50011"/>
    </source>
</evidence>
<feature type="region of interest" description="Disordered" evidence="1">
    <location>
        <begin position="569"/>
        <end position="601"/>
    </location>
</feature>
<name>A0A1A0H7I9_9ASCO</name>
<keyword evidence="4" id="KW-1185">Reference proteome</keyword>
<feature type="compositionally biased region" description="Acidic residues" evidence="1">
    <location>
        <begin position="725"/>
        <end position="737"/>
    </location>
</feature>
<reference evidence="3 4" key="1">
    <citation type="submission" date="2016-05" db="EMBL/GenBank/DDBJ databases">
        <title>Comparative genomics of biotechnologically important yeasts.</title>
        <authorList>
            <consortium name="DOE Joint Genome Institute"/>
            <person name="Riley R."/>
            <person name="Haridas S."/>
            <person name="Wolfe K.H."/>
            <person name="Lopes M.R."/>
            <person name="Hittinger C.T."/>
            <person name="Goker M."/>
            <person name="Salamov A."/>
            <person name="Wisecaver J."/>
            <person name="Long T.M."/>
            <person name="Aerts A.L."/>
            <person name="Barry K."/>
            <person name="Choi C."/>
            <person name="Clum A."/>
            <person name="Coughlan A.Y."/>
            <person name="Deshpande S."/>
            <person name="Douglass A.P."/>
            <person name="Hanson S.J."/>
            <person name="Klenk H.-P."/>
            <person name="LaButti K."/>
            <person name="Lapidus A."/>
            <person name="Lindquist E."/>
            <person name="Lipzen A."/>
            <person name="Meier-kolthoff J.P."/>
            <person name="Ohm R.A."/>
            <person name="Otillar R.P."/>
            <person name="Pangilinan J."/>
            <person name="Peng Y."/>
            <person name="Rokas A."/>
            <person name="Rosa C.A."/>
            <person name="Scheuner C."/>
            <person name="Sibirny A.A."/>
            <person name="Slot J.C."/>
            <person name="Stielow J.B."/>
            <person name="Sun H."/>
            <person name="Kurtzman C.P."/>
            <person name="Blackwell M."/>
            <person name="Grigoriev I.V."/>
            <person name="Jeffries T.W."/>
        </authorList>
    </citation>
    <scope>NUCLEOTIDE SEQUENCE [LARGE SCALE GENOMIC DNA]</scope>
    <source>
        <strain evidence="3 4">NRRL YB-4993</strain>
    </source>
</reference>
<dbReference type="Gene3D" id="3.30.200.20">
    <property type="entry name" value="Phosphorylase Kinase, domain 1"/>
    <property type="match status" value="1"/>
</dbReference>
<dbReference type="PANTHER" id="PTHR12984:SF3">
    <property type="entry name" value="N-TERMINAL KINASE-LIKE PROTEIN"/>
    <property type="match status" value="1"/>
</dbReference>
<dbReference type="EMBL" id="LXTC01000005">
    <property type="protein sequence ID" value="OBA19945.1"/>
    <property type="molecule type" value="Genomic_DNA"/>
</dbReference>
<feature type="region of interest" description="Disordered" evidence="1">
    <location>
        <begin position="691"/>
        <end position="737"/>
    </location>
</feature>
<dbReference type="InterPro" id="IPR032682">
    <property type="entry name" value="Cnd1_C"/>
</dbReference>
<dbReference type="InterPro" id="IPR051177">
    <property type="entry name" value="CIK-Related_Protein"/>
</dbReference>
<dbReference type="SUPFAM" id="SSF48371">
    <property type="entry name" value="ARM repeat"/>
    <property type="match status" value="1"/>
</dbReference>
<dbReference type="STRING" id="869754.A0A1A0H7I9"/>
<dbReference type="GO" id="GO:0005737">
    <property type="term" value="C:cytoplasm"/>
    <property type="evidence" value="ECO:0007669"/>
    <property type="project" value="TreeGrafter"/>
</dbReference>
<protein>
    <recommendedName>
        <fullName evidence="2">Protein kinase domain-containing protein</fullName>
    </recommendedName>
</protein>
<dbReference type="Proteomes" id="UP000092555">
    <property type="component" value="Unassembled WGS sequence"/>
</dbReference>
<dbReference type="GO" id="GO:0006409">
    <property type="term" value="P:tRNA export from nucleus"/>
    <property type="evidence" value="ECO:0007669"/>
    <property type="project" value="TreeGrafter"/>
</dbReference>
<organism evidence="3 4">
    <name type="scientific">Metschnikowia bicuspidata var. bicuspidata NRRL YB-4993</name>
    <dbReference type="NCBI Taxonomy" id="869754"/>
    <lineage>
        <taxon>Eukaryota</taxon>
        <taxon>Fungi</taxon>
        <taxon>Dikarya</taxon>
        <taxon>Ascomycota</taxon>
        <taxon>Saccharomycotina</taxon>
        <taxon>Pichiomycetes</taxon>
        <taxon>Metschnikowiaceae</taxon>
        <taxon>Metschnikowia</taxon>
    </lineage>
</organism>
<comment type="caution">
    <text evidence="3">The sequence shown here is derived from an EMBL/GenBank/DDBJ whole genome shotgun (WGS) entry which is preliminary data.</text>
</comment>
<dbReference type="SUPFAM" id="SSF56112">
    <property type="entry name" value="Protein kinase-like (PK-like)"/>
    <property type="match status" value="1"/>
</dbReference>
<dbReference type="GO" id="GO:0004672">
    <property type="term" value="F:protein kinase activity"/>
    <property type="evidence" value="ECO:0007669"/>
    <property type="project" value="InterPro"/>
</dbReference>
<accession>A0A1A0H7I9</accession>
<dbReference type="PROSITE" id="PS50011">
    <property type="entry name" value="PROTEIN_KINASE_DOM"/>
    <property type="match status" value="1"/>
</dbReference>